<dbReference type="InterPro" id="IPR003439">
    <property type="entry name" value="ABC_transporter-like_ATP-bd"/>
</dbReference>
<evidence type="ECO:0000256" key="2">
    <source>
        <dbReference type="ARBA" id="ARBA00022448"/>
    </source>
</evidence>
<feature type="transmembrane region" description="Helical" evidence="9">
    <location>
        <begin position="333"/>
        <end position="355"/>
    </location>
</feature>
<evidence type="ECO:0000256" key="1">
    <source>
        <dbReference type="ARBA" id="ARBA00004651"/>
    </source>
</evidence>
<keyword evidence="3" id="KW-1003">Cell membrane</keyword>
<evidence type="ECO:0000256" key="3">
    <source>
        <dbReference type="ARBA" id="ARBA00022475"/>
    </source>
</evidence>
<keyword evidence="13" id="KW-1185">Reference proteome</keyword>
<dbReference type="Proteomes" id="UP000292927">
    <property type="component" value="Unassembled WGS sequence"/>
</dbReference>
<comment type="caution">
    <text evidence="12">The sequence shown here is derived from an EMBL/GenBank/DDBJ whole genome shotgun (WGS) entry which is preliminary data.</text>
</comment>
<dbReference type="InterPro" id="IPR003593">
    <property type="entry name" value="AAA+_ATPase"/>
</dbReference>
<evidence type="ECO:0000256" key="5">
    <source>
        <dbReference type="ARBA" id="ARBA00022741"/>
    </source>
</evidence>
<keyword evidence="8 9" id="KW-0472">Membrane</keyword>
<dbReference type="Pfam" id="PF00005">
    <property type="entry name" value="ABC_tran"/>
    <property type="match status" value="1"/>
</dbReference>
<organism evidence="12 13">
    <name type="scientific">Cuneatibacter caecimuris</name>
    <dbReference type="NCBI Taxonomy" id="1796618"/>
    <lineage>
        <taxon>Bacteria</taxon>
        <taxon>Bacillati</taxon>
        <taxon>Bacillota</taxon>
        <taxon>Clostridia</taxon>
        <taxon>Lachnospirales</taxon>
        <taxon>Lachnospiraceae</taxon>
        <taxon>Cuneatibacter</taxon>
    </lineage>
</organism>
<proteinExistence type="predicted"/>
<dbReference type="PROSITE" id="PS50929">
    <property type="entry name" value="ABC_TM1F"/>
    <property type="match status" value="1"/>
</dbReference>
<feature type="transmembrane region" description="Helical" evidence="9">
    <location>
        <begin position="308"/>
        <end position="327"/>
    </location>
</feature>
<gene>
    <name evidence="12" type="ORF">EV209_0681</name>
</gene>
<dbReference type="InterPro" id="IPR027417">
    <property type="entry name" value="P-loop_NTPase"/>
</dbReference>
<reference evidence="12 13" key="1">
    <citation type="submission" date="2019-02" db="EMBL/GenBank/DDBJ databases">
        <title>Genomic Encyclopedia of Type Strains, Phase IV (KMG-IV): sequencing the most valuable type-strain genomes for metagenomic binning, comparative biology and taxonomic classification.</title>
        <authorList>
            <person name="Goeker M."/>
        </authorList>
    </citation>
    <scope>NUCLEOTIDE SEQUENCE [LARGE SCALE GENOMIC DNA]</scope>
    <source>
        <strain evidence="12 13">DSM 29486</strain>
    </source>
</reference>
<dbReference type="Gene3D" id="3.40.50.300">
    <property type="entry name" value="P-loop containing nucleotide triphosphate hydrolases"/>
    <property type="match status" value="1"/>
</dbReference>
<dbReference type="PANTHER" id="PTHR43394:SF1">
    <property type="entry name" value="ATP-BINDING CASSETTE SUB-FAMILY B MEMBER 10, MITOCHONDRIAL"/>
    <property type="match status" value="1"/>
</dbReference>
<feature type="domain" description="ABC transporter" evidence="10">
    <location>
        <begin position="511"/>
        <end position="746"/>
    </location>
</feature>
<dbReference type="GO" id="GO:0005886">
    <property type="term" value="C:plasma membrane"/>
    <property type="evidence" value="ECO:0007669"/>
    <property type="project" value="UniProtKB-SubCell"/>
</dbReference>
<comment type="subcellular location">
    <subcellularLocation>
        <location evidence="1">Cell membrane</location>
        <topology evidence="1">Multi-pass membrane protein</topology>
    </subcellularLocation>
</comment>
<keyword evidence="4 9" id="KW-0812">Transmembrane</keyword>
<dbReference type="InterPro" id="IPR039421">
    <property type="entry name" value="Type_1_exporter"/>
</dbReference>
<sequence>MSKLGKYLKKYWWQILIVVGFLVVQAYGDLSLPQYTSDIVDVGIQQGGIDSPVPEVIRKQQLDRILMFLPENDRQTVENSYTLLDQGDYSDSQWKTYLEKYPVLYGEALYVRNDLTEEEEAAIGEIISTPAMLISYLSSDGEEALAVKKDILSQALQKAPEDLTETDLQTDLFQIFQQMPSEALQEMAAKTKEQMGSLSEMLTDQIAVEFVKNEYTAVGMDLEKIQTRYITVTGAKMLGFSLLIMVSTIVVTFLAARVAASLSRDLRGRIFGKVLSFSNAEYDQFSTSSLITRSTNDIQQVQMMVVMLLRMLLYAPIMAAGGVMKVLGTNTSMAWIIGVAVACILAVVTVLFLVVMPKFQLLQKLIDRLNLVTREIISGLPVIRAFSRERHEEDRFEKANKDLTKVNLFVNRVMTCMMPLMMLIMNLVTVVIVWNGAHGIEAGDMQVGDMIAFISYTMQIIMSFLMLAMMSIMLPRAAVSLKRIDDVLTAKPSIEDPVSPRHFRQEMKGVVEFDHVHFAYPGAEEDVLSDITFTAEPGKTTAVIGSTGSGKSTVVNLIPRFFDVTGGAVRVDGVDIREVSRKDLRDRIGYVPQKGVLFSGTIETNIKFSDEELSDEKMERAARIAQATEFVEGKADRYDSPISQGGTNVSGGQKQRLSIARAIAKDPEIFIFDDSFSALDYKTDAVLRKTLREETKDATVIIVAQRISTILNADQILVLDEGKIVGKGTHEELMVSCEEYQQIARSQLAESELSGKAGKEAAL</sequence>
<dbReference type="CDD" id="cd18548">
    <property type="entry name" value="ABC_6TM_Tm287_like"/>
    <property type="match status" value="1"/>
</dbReference>
<evidence type="ECO:0000259" key="11">
    <source>
        <dbReference type="PROSITE" id="PS50929"/>
    </source>
</evidence>
<dbReference type="FunFam" id="3.40.50.300:FF:000854">
    <property type="entry name" value="Multidrug ABC transporter ATP-binding protein"/>
    <property type="match status" value="1"/>
</dbReference>
<dbReference type="AlphaFoldDB" id="A0A4Q7PTD3"/>
<dbReference type="RefSeq" id="WP_130433035.1">
    <property type="nucleotide sequence ID" value="NZ_SGXF01000001.1"/>
</dbReference>
<dbReference type="GO" id="GO:0005524">
    <property type="term" value="F:ATP binding"/>
    <property type="evidence" value="ECO:0007669"/>
    <property type="project" value="UniProtKB-KW"/>
</dbReference>
<dbReference type="PROSITE" id="PS50893">
    <property type="entry name" value="ABC_TRANSPORTER_2"/>
    <property type="match status" value="1"/>
</dbReference>
<dbReference type="Pfam" id="PF00664">
    <property type="entry name" value="ABC_membrane"/>
    <property type="match status" value="1"/>
</dbReference>
<dbReference type="Gene3D" id="1.20.1560.10">
    <property type="entry name" value="ABC transporter type 1, transmembrane domain"/>
    <property type="match status" value="1"/>
</dbReference>
<dbReference type="SMART" id="SM00382">
    <property type="entry name" value="AAA"/>
    <property type="match status" value="1"/>
</dbReference>
<keyword evidence="7 9" id="KW-1133">Transmembrane helix</keyword>
<dbReference type="PROSITE" id="PS00211">
    <property type="entry name" value="ABC_TRANSPORTER_1"/>
    <property type="match status" value="1"/>
</dbReference>
<keyword evidence="6 12" id="KW-0067">ATP-binding</keyword>
<dbReference type="SUPFAM" id="SSF52540">
    <property type="entry name" value="P-loop containing nucleoside triphosphate hydrolases"/>
    <property type="match status" value="1"/>
</dbReference>
<feature type="domain" description="ABC transmembrane type-1" evidence="11">
    <location>
        <begin position="222"/>
        <end position="476"/>
    </location>
</feature>
<evidence type="ECO:0000313" key="12">
    <source>
        <dbReference type="EMBL" id="RZT02560.1"/>
    </source>
</evidence>
<dbReference type="GO" id="GO:0016887">
    <property type="term" value="F:ATP hydrolysis activity"/>
    <property type="evidence" value="ECO:0007669"/>
    <property type="project" value="InterPro"/>
</dbReference>
<dbReference type="EMBL" id="SGXF01000001">
    <property type="protein sequence ID" value="RZT02560.1"/>
    <property type="molecule type" value="Genomic_DNA"/>
</dbReference>
<dbReference type="SUPFAM" id="SSF90123">
    <property type="entry name" value="ABC transporter transmembrane region"/>
    <property type="match status" value="1"/>
</dbReference>
<evidence type="ECO:0000256" key="7">
    <source>
        <dbReference type="ARBA" id="ARBA00022989"/>
    </source>
</evidence>
<feature type="transmembrane region" description="Helical" evidence="9">
    <location>
        <begin position="237"/>
        <end position="260"/>
    </location>
</feature>
<name>A0A4Q7PTD3_9FIRM</name>
<dbReference type="PANTHER" id="PTHR43394">
    <property type="entry name" value="ATP-DEPENDENT PERMEASE MDL1, MITOCHONDRIAL"/>
    <property type="match status" value="1"/>
</dbReference>
<evidence type="ECO:0000256" key="9">
    <source>
        <dbReference type="SAM" id="Phobius"/>
    </source>
</evidence>
<dbReference type="InterPro" id="IPR011527">
    <property type="entry name" value="ABC1_TM_dom"/>
</dbReference>
<dbReference type="GO" id="GO:0015421">
    <property type="term" value="F:ABC-type oligopeptide transporter activity"/>
    <property type="evidence" value="ECO:0007669"/>
    <property type="project" value="TreeGrafter"/>
</dbReference>
<dbReference type="InterPro" id="IPR017871">
    <property type="entry name" value="ABC_transporter-like_CS"/>
</dbReference>
<protein>
    <submittedName>
        <fullName evidence="12">ATP-binding cassette subfamily B protein</fullName>
    </submittedName>
</protein>
<accession>A0A4Q7PTD3</accession>
<evidence type="ECO:0000256" key="6">
    <source>
        <dbReference type="ARBA" id="ARBA00022840"/>
    </source>
</evidence>
<evidence type="ECO:0000259" key="10">
    <source>
        <dbReference type="PROSITE" id="PS50893"/>
    </source>
</evidence>
<evidence type="ECO:0000256" key="4">
    <source>
        <dbReference type="ARBA" id="ARBA00022692"/>
    </source>
</evidence>
<evidence type="ECO:0000313" key="13">
    <source>
        <dbReference type="Proteomes" id="UP000292927"/>
    </source>
</evidence>
<feature type="transmembrane region" description="Helical" evidence="9">
    <location>
        <begin position="413"/>
        <end position="434"/>
    </location>
</feature>
<keyword evidence="5" id="KW-0547">Nucleotide-binding</keyword>
<dbReference type="OrthoDB" id="9762778at2"/>
<feature type="transmembrane region" description="Helical" evidence="9">
    <location>
        <begin position="454"/>
        <end position="474"/>
    </location>
</feature>
<dbReference type="InterPro" id="IPR036640">
    <property type="entry name" value="ABC1_TM_sf"/>
</dbReference>
<keyword evidence="2" id="KW-0813">Transport</keyword>
<evidence type="ECO:0000256" key="8">
    <source>
        <dbReference type="ARBA" id="ARBA00023136"/>
    </source>
</evidence>